<dbReference type="AlphaFoldDB" id="A0AAJ1U4T0"/>
<dbReference type="RefSeq" id="WP_307202567.1">
    <property type="nucleotide sequence ID" value="NZ_JAUTAN010000001.1"/>
</dbReference>
<evidence type="ECO:0000256" key="6">
    <source>
        <dbReference type="SAM" id="MobiDB-lite"/>
    </source>
</evidence>
<dbReference type="GO" id="GO:0005524">
    <property type="term" value="F:ATP binding"/>
    <property type="evidence" value="ECO:0007669"/>
    <property type="project" value="UniProtKB-KW"/>
</dbReference>
<evidence type="ECO:0000313" key="7">
    <source>
        <dbReference type="EMBL" id="MDQ1105900.1"/>
    </source>
</evidence>
<protein>
    <recommendedName>
        <fullName evidence="5">Putative glutamate--cysteine ligase 2</fullName>
        <ecNumber evidence="5">6.3.2.2</ecNumber>
    </recommendedName>
    <alternativeName>
        <fullName evidence="5">Gamma-glutamylcysteine synthetase 2</fullName>
        <shortName evidence="5">GCS 2</shortName>
        <shortName evidence="5">Gamma-GCS 2</shortName>
    </alternativeName>
</protein>
<evidence type="ECO:0000256" key="1">
    <source>
        <dbReference type="ARBA" id="ARBA00022598"/>
    </source>
</evidence>
<evidence type="ECO:0000256" key="4">
    <source>
        <dbReference type="ARBA" id="ARBA00048819"/>
    </source>
</evidence>
<comment type="similarity">
    <text evidence="5">Belongs to the glutamate--cysteine ligase type 2 family. YbdK subfamily.</text>
</comment>
<dbReference type="EMBL" id="JAUTAN010000001">
    <property type="protein sequence ID" value="MDQ1105900.1"/>
    <property type="molecule type" value="Genomic_DNA"/>
</dbReference>
<dbReference type="Gene3D" id="3.30.590.20">
    <property type="match status" value="1"/>
</dbReference>
<dbReference type="InterPro" id="IPR006336">
    <property type="entry name" value="GCS2"/>
</dbReference>
<organism evidence="7 8">
    <name type="scientific">Nocardioides zeae</name>
    <dbReference type="NCBI Taxonomy" id="1457234"/>
    <lineage>
        <taxon>Bacteria</taxon>
        <taxon>Bacillati</taxon>
        <taxon>Actinomycetota</taxon>
        <taxon>Actinomycetes</taxon>
        <taxon>Propionibacteriales</taxon>
        <taxon>Nocardioidaceae</taxon>
        <taxon>Nocardioides</taxon>
    </lineage>
</organism>
<dbReference type="InterPro" id="IPR050141">
    <property type="entry name" value="GCL_type2/YbdK_subfam"/>
</dbReference>
<feature type="compositionally biased region" description="Polar residues" evidence="6">
    <location>
        <begin position="1"/>
        <end position="10"/>
    </location>
</feature>
<dbReference type="PANTHER" id="PTHR36510">
    <property type="entry name" value="GLUTAMATE--CYSTEINE LIGASE 2-RELATED"/>
    <property type="match status" value="1"/>
</dbReference>
<keyword evidence="3 5" id="KW-0067">ATP-binding</keyword>
<dbReference type="NCBIfam" id="NF010041">
    <property type="entry name" value="PRK13517.1-1"/>
    <property type="match status" value="1"/>
</dbReference>
<dbReference type="EC" id="6.3.2.2" evidence="5"/>
<dbReference type="InterPro" id="IPR014746">
    <property type="entry name" value="Gln_synth/guanido_kin_cat_dom"/>
</dbReference>
<dbReference type="InterPro" id="IPR011793">
    <property type="entry name" value="YbdK"/>
</dbReference>
<dbReference type="NCBIfam" id="TIGR02050">
    <property type="entry name" value="gshA_cyan_rel"/>
    <property type="match status" value="1"/>
</dbReference>
<evidence type="ECO:0000256" key="5">
    <source>
        <dbReference type="HAMAP-Rule" id="MF_01609"/>
    </source>
</evidence>
<comment type="caution">
    <text evidence="7">The sequence shown here is derived from an EMBL/GenBank/DDBJ whole genome shotgun (WGS) entry which is preliminary data.</text>
</comment>
<dbReference type="SUPFAM" id="SSF55931">
    <property type="entry name" value="Glutamine synthetase/guanido kinase"/>
    <property type="match status" value="1"/>
</dbReference>
<dbReference type="PANTHER" id="PTHR36510:SF1">
    <property type="entry name" value="GLUTAMATE--CYSTEINE LIGASE 2-RELATED"/>
    <property type="match status" value="1"/>
</dbReference>
<sequence length="371" mass="39685">MTATGGQQEPHTPRGGRSVGVEEEMWLADPRTRAARAQAPEVTGRRTDGLEKELFRHQVELTTEPHTDLGDLAADVAAQRERAVAAADEAGLLLVAAGTVPLPHDELVLTDDGRYRAMAERYGAVVRAAGTCGMHVHVQIASPEEGVRVLDRIAPYLPVVLALSANSPFEDGRDTGHASWRSQQWARWPSAGVTEPFGDLAGYRAATEALVRSGAARDTGMLYLPARLAADYPTVEVRVADVMTERRDVVVLVALVRALVETAARDALPQVGWRTELLRAAHWLAAREGPHGRLLHAERPYGEPAPAADVVAGVLGVVADAAADAGDRPLLEEGVSRLLATSGAAAQRAVHERTGRLEDVVDDLARRTAGR</sequence>
<name>A0AAJ1U4T0_9ACTN</name>
<comment type="function">
    <text evidence="5">ATP-dependent carboxylate-amine ligase which exhibits weak glutamate--cysteine ligase activity.</text>
</comment>
<accession>A0AAJ1U4T0</accession>
<dbReference type="Proteomes" id="UP001239215">
    <property type="component" value="Unassembled WGS sequence"/>
</dbReference>
<gene>
    <name evidence="7" type="ORF">QE405_003184</name>
</gene>
<evidence type="ECO:0000256" key="2">
    <source>
        <dbReference type="ARBA" id="ARBA00022741"/>
    </source>
</evidence>
<comment type="catalytic activity">
    <reaction evidence="4 5">
        <text>L-cysteine + L-glutamate + ATP = gamma-L-glutamyl-L-cysteine + ADP + phosphate + H(+)</text>
        <dbReference type="Rhea" id="RHEA:13285"/>
        <dbReference type="ChEBI" id="CHEBI:15378"/>
        <dbReference type="ChEBI" id="CHEBI:29985"/>
        <dbReference type="ChEBI" id="CHEBI:30616"/>
        <dbReference type="ChEBI" id="CHEBI:35235"/>
        <dbReference type="ChEBI" id="CHEBI:43474"/>
        <dbReference type="ChEBI" id="CHEBI:58173"/>
        <dbReference type="ChEBI" id="CHEBI:456216"/>
        <dbReference type="EC" id="6.3.2.2"/>
    </reaction>
</comment>
<dbReference type="HAMAP" id="MF_01609">
    <property type="entry name" value="Glu_cys_ligase_2"/>
    <property type="match status" value="1"/>
</dbReference>
<proteinExistence type="inferred from homology"/>
<dbReference type="GO" id="GO:0004357">
    <property type="term" value="F:glutamate-cysteine ligase activity"/>
    <property type="evidence" value="ECO:0007669"/>
    <property type="project" value="UniProtKB-EC"/>
</dbReference>
<keyword evidence="2 5" id="KW-0547">Nucleotide-binding</keyword>
<feature type="region of interest" description="Disordered" evidence="6">
    <location>
        <begin position="1"/>
        <end position="23"/>
    </location>
</feature>
<dbReference type="Pfam" id="PF04107">
    <property type="entry name" value="GCS2"/>
    <property type="match status" value="1"/>
</dbReference>
<keyword evidence="1 5" id="KW-0436">Ligase</keyword>
<dbReference type="GO" id="GO:0042398">
    <property type="term" value="P:modified amino acid biosynthetic process"/>
    <property type="evidence" value="ECO:0007669"/>
    <property type="project" value="InterPro"/>
</dbReference>
<reference evidence="7" key="1">
    <citation type="submission" date="2023-07" db="EMBL/GenBank/DDBJ databases">
        <title>Functional and genomic diversity of the sorghum phyllosphere microbiome.</title>
        <authorList>
            <person name="Shade A."/>
        </authorList>
    </citation>
    <scope>NUCLEOTIDE SEQUENCE</scope>
    <source>
        <strain evidence="7">SORGH_AS_1067</strain>
    </source>
</reference>
<evidence type="ECO:0000313" key="8">
    <source>
        <dbReference type="Proteomes" id="UP001239215"/>
    </source>
</evidence>
<evidence type="ECO:0000256" key="3">
    <source>
        <dbReference type="ARBA" id="ARBA00022840"/>
    </source>
</evidence>